<evidence type="ECO:0000313" key="2">
    <source>
        <dbReference type="Proteomes" id="UP000240988"/>
    </source>
</evidence>
<gene>
    <name evidence="1" type="ORF">MRAB57_1557</name>
</gene>
<evidence type="ECO:0000313" key="1">
    <source>
        <dbReference type="EMBL" id="SPM33753.1"/>
    </source>
</evidence>
<accession>A0A2U3NQP0</accession>
<name>A0A2U3NQP0_9MYCO</name>
<organism evidence="1 2">
    <name type="scientific">Mycobacterium rhizamassiliense</name>
    <dbReference type="NCBI Taxonomy" id="1841860"/>
    <lineage>
        <taxon>Bacteria</taxon>
        <taxon>Bacillati</taxon>
        <taxon>Actinomycetota</taxon>
        <taxon>Actinomycetes</taxon>
        <taxon>Mycobacteriales</taxon>
        <taxon>Mycobacteriaceae</taxon>
        <taxon>Mycobacterium</taxon>
    </lineage>
</organism>
<sequence>VLTTCYPNALFALLKARSLAAWSVWPLAPFRQLPRTTDGAETLR</sequence>
<dbReference type="EMBL" id="FUFA01000002">
    <property type="protein sequence ID" value="SPM33753.1"/>
    <property type="molecule type" value="Genomic_DNA"/>
</dbReference>
<proteinExistence type="predicted"/>
<reference evidence="1 2" key="1">
    <citation type="submission" date="2017-01" db="EMBL/GenBank/DDBJ databases">
        <authorList>
            <consortium name="Urmite Genomes"/>
        </authorList>
    </citation>
    <scope>NUCLEOTIDE SEQUENCE [LARGE SCALE GENOMIC DNA]</scope>
    <source>
        <strain evidence="1 2">AB57</strain>
    </source>
</reference>
<feature type="non-terminal residue" evidence="1">
    <location>
        <position position="1"/>
    </location>
</feature>
<dbReference type="Proteomes" id="UP000240988">
    <property type="component" value="Unassembled WGS sequence"/>
</dbReference>
<dbReference type="STRING" id="1841860.GCA_900157375_01558"/>
<protein>
    <submittedName>
        <fullName evidence="1">Mycobacterium rhizamassiliense ORFan</fullName>
    </submittedName>
</protein>
<keyword evidence="2" id="KW-1185">Reference proteome</keyword>
<dbReference type="AlphaFoldDB" id="A0A2U3NQP0"/>